<evidence type="ECO:0000256" key="2">
    <source>
        <dbReference type="SAM" id="Phobius"/>
    </source>
</evidence>
<feature type="compositionally biased region" description="Low complexity" evidence="1">
    <location>
        <begin position="41"/>
        <end position="58"/>
    </location>
</feature>
<dbReference type="Proteomes" id="UP001212997">
    <property type="component" value="Unassembled WGS sequence"/>
</dbReference>
<protein>
    <submittedName>
        <fullName evidence="3">Uncharacterized protein</fullName>
    </submittedName>
</protein>
<keyword evidence="2" id="KW-0472">Membrane</keyword>
<evidence type="ECO:0000313" key="3">
    <source>
        <dbReference type="EMBL" id="KAJ3490357.1"/>
    </source>
</evidence>
<keyword evidence="2" id="KW-1133">Transmembrane helix</keyword>
<keyword evidence="4" id="KW-1185">Reference proteome</keyword>
<dbReference type="EMBL" id="JANAWD010000029">
    <property type="protein sequence ID" value="KAJ3490357.1"/>
    <property type="molecule type" value="Genomic_DNA"/>
</dbReference>
<reference evidence="3" key="1">
    <citation type="submission" date="2022-07" db="EMBL/GenBank/DDBJ databases">
        <title>Genome Sequence of Physisporinus lineatus.</title>
        <authorList>
            <person name="Buettner E."/>
        </authorList>
    </citation>
    <scope>NUCLEOTIDE SEQUENCE</scope>
    <source>
        <strain evidence="3">VT162</strain>
    </source>
</reference>
<accession>A0AAD5VEQ1</accession>
<proteinExistence type="predicted"/>
<keyword evidence="2" id="KW-0812">Transmembrane</keyword>
<evidence type="ECO:0000313" key="4">
    <source>
        <dbReference type="Proteomes" id="UP001212997"/>
    </source>
</evidence>
<evidence type="ECO:0000256" key="1">
    <source>
        <dbReference type="SAM" id="MobiDB-lite"/>
    </source>
</evidence>
<organism evidence="3 4">
    <name type="scientific">Meripilus lineatus</name>
    <dbReference type="NCBI Taxonomy" id="2056292"/>
    <lineage>
        <taxon>Eukaryota</taxon>
        <taxon>Fungi</taxon>
        <taxon>Dikarya</taxon>
        <taxon>Basidiomycota</taxon>
        <taxon>Agaricomycotina</taxon>
        <taxon>Agaricomycetes</taxon>
        <taxon>Polyporales</taxon>
        <taxon>Meripilaceae</taxon>
        <taxon>Meripilus</taxon>
    </lineage>
</organism>
<gene>
    <name evidence="3" type="ORF">NLI96_g1476</name>
</gene>
<comment type="caution">
    <text evidence="3">The sequence shown here is derived from an EMBL/GenBank/DDBJ whole genome shotgun (WGS) entry which is preliminary data.</text>
</comment>
<dbReference type="AlphaFoldDB" id="A0AAD5VEQ1"/>
<name>A0AAD5VEQ1_9APHY</name>
<sequence length="436" mass="48743">MEAVFEPWQNEPDHFGMFPRRLALVWRQQVTAFCSSPAFHSRSSSSTSSRTGSTLFPRRPLHPPPNPDIDLMILLPLTLLFFSTSSSWNPISILPALAAQGNESCNVGDQRLQQGTYQFSSDCDAMWFCNSSNICDWKTCKRDDFPFGYWENVTIPDKCPPGFFCPDEQDSCQPLLAVGSPCQLNRDDECEPPPEFKTLADNSGLGLNVNGSVCLNNVCMWANVTLGNECIIENTPYVVYTSAGEYADVVSRDNCKLGLYCDGTQKVCMNMKELNEACGADKECKSFNCLASGACGKPADTPNHVAAWVYVICGIGIFGGMFGTLVGMFFLHKGQRDEEREKRMQYWREQNAFRQNILQMQETARGSLMSYPAGANSQRESLYSRDGINSEDSQLPMLHTANKSSGLRHYVSEDGLGDSQDSVYYTRNDKNEYNKF</sequence>
<feature type="transmembrane region" description="Helical" evidence="2">
    <location>
        <begin position="307"/>
        <end position="331"/>
    </location>
</feature>
<feature type="region of interest" description="Disordered" evidence="1">
    <location>
        <begin position="38"/>
        <end position="62"/>
    </location>
</feature>